<dbReference type="GO" id="GO:0004807">
    <property type="term" value="F:triose-phosphate isomerase activity"/>
    <property type="evidence" value="ECO:0007669"/>
    <property type="project" value="UniProtKB-UniRule"/>
</dbReference>
<comment type="similarity">
    <text evidence="1 3">Belongs to the triosephosphate isomerase family.</text>
</comment>
<keyword evidence="3" id="KW-0963">Cytoplasm</keyword>
<dbReference type="STRING" id="1797579.A2996_01520"/>
<comment type="caution">
    <text evidence="4">The sequence shown here is derived from an EMBL/GenBank/DDBJ whole genome shotgun (WGS) entry which is preliminary data.</text>
</comment>
<comment type="subcellular location">
    <subcellularLocation>
        <location evidence="3">Cytoplasm</location>
    </subcellularLocation>
</comment>
<gene>
    <name evidence="4" type="ORF">A2996_01520</name>
</gene>
<comment type="pathway">
    <text evidence="3">Carbohydrate biosynthesis; gluconeogenesis.</text>
</comment>
<dbReference type="EC" id="5.3.1.1" evidence="3"/>
<evidence type="ECO:0000256" key="3">
    <source>
        <dbReference type="RuleBase" id="RU363013"/>
    </source>
</evidence>
<sequence>MSKIKKIIIANWKMNPTNLKEAKKVFTGIKRTAVKLSNVKTVVCPPFIYLDDFAPLCKENKISVGAQDAFSKNKGSFTGMISPEMLKKNGVTFVILGHSERRALGETDEFINNKVRMSLKTGLNVVLCVGEKERDEHGWYFPFIKDQLLSGLEKVGKSDLKNILIAYEPVWAISGNSGGQSMSSAEVHEMTIFIKKVLSDKYGINTSLPKILYGGSVNPKNAEDIFVNGQIDGLLVGKASLDIEDFSLILKIANKI</sequence>
<dbReference type="Pfam" id="PF00121">
    <property type="entry name" value="TIM"/>
    <property type="match status" value="1"/>
</dbReference>
<dbReference type="GO" id="GO:0006096">
    <property type="term" value="P:glycolytic process"/>
    <property type="evidence" value="ECO:0007669"/>
    <property type="project" value="UniProtKB-UniRule"/>
</dbReference>
<keyword evidence="3" id="KW-0324">Glycolysis</keyword>
<dbReference type="PANTHER" id="PTHR21139:SF42">
    <property type="entry name" value="TRIOSEPHOSPHATE ISOMERASE"/>
    <property type="match status" value="1"/>
</dbReference>
<evidence type="ECO:0000313" key="5">
    <source>
        <dbReference type="Proteomes" id="UP000176865"/>
    </source>
</evidence>
<dbReference type="GO" id="GO:0006094">
    <property type="term" value="P:gluconeogenesis"/>
    <property type="evidence" value="ECO:0007669"/>
    <property type="project" value="UniProtKB-UniPathway"/>
</dbReference>
<dbReference type="InterPro" id="IPR035990">
    <property type="entry name" value="TIM_sf"/>
</dbReference>
<evidence type="ECO:0000256" key="2">
    <source>
        <dbReference type="ARBA" id="ARBA00023235"/>
    </source>
</evidence>
<dbReference type="PROSITE" id="PS51440">
    <property type="entry name" value="TIM_2"/>
    <property type="match status" value="1"/>
</dbReference>
<dbReference type="InterPro" id="IPR013785">
    <property type="entry name" value="Aldolase_TIM"/>
</dbReference>
<comment type="subunit">
    <text evidence="3">Homodimer.</text>
</comment>
<evidence type="ECO:0000256" key="1">
    <source>
        <dbReference type="ARBA" id="ARBA00007422"/>
    </source>
</evidence>
<dbReference type="UniPathway" id="UPA00138"/>
<dbReference type="GO" id="GO:0046166">
    <property type="term" value="P:glyceraldehyde-3-phosphate biosynthetic process"/>
    <property type="evidence" value="ECO:0007669"/>
    <property type="project" value="TreeGrafter"/>
</dbReference>
<evidence type="ECO:0000313" key="4">
    <source>
        <dbReference type="EMBL" id="OGD68450.1"/>
    </source>
</evidence>
<dbReference type="GO" id="GO:0005829">
    <property type="term" value="C:cytosol"/>
    <property type="evidence" value="ECO:0007669"/>
    <property type="project" value="TreeGrafter"/>
</dbReference>
<dbReference type="Gene3D" id="3.20.20.70">
    <property type="entry name" value="Aldolase class I"/>
    <property type="match status" value="1"/>
</dbReference>
<organism evidence="4 5">
    <name type="scientific">Candidatus Campbellbacteria bacterium RIFCSPLOWO2_01_FULL_34_15</name>
    <dbReference type="NCBI Taxonomy" id="1797579"/>
    <lineage>
        <taxon>Bacteria</taxon>
        <taxon>Candidatus Campbelliibacteriota</taxon>
    </lineage>
</organism>
<dbReference type="UniPathway" id="UPA00109">
    <property type="reaction ID" value="UER00189"/>
</dbReference>
<dbReference type="EMBL" id="MFAB01000026">
    <property type="protein sequence ID" value="OGD68450.1"/>
    <property type="molecule type" value="Genomic_DNA"/>
</dbReference>
<comment type="catalytic activity">
    <reaction evidence="3">
        <text>D-glyceraldehyde 3-phosphate = dihydroxyacetone phosphate</text>
        <dbReference type="Rhea" id="RHEA:18585"/>
        <dbReference type="ChEBI" id="CHEBI:57642"/>
        <dbReference type="ChEBI" id="CHEBI:59776"/>
        <dbReference type="EC" id="5.3.1.1"/>
    </reaction>
</comment>
<keyword evidence="2 3" id="KW-0413">Isomerase</keyword>
<protein>
    <recommendedName>
        <fullName evidence="3">Triosephosphate isomerase</fullName>
        <ecNumber evidence="3">5.3.1.1</ecNumber>
    </recommendedName>
</protein>
<dbReference type="NCBIfam" id="TIGR00419">
    <property type="entry name" value="tim"/>
    <property type="match status" value="1"/>
</dbReference>
<keyword evidence="3" id="KW-0312">Gluconeogenesis</keyword>
<dbReference type="PANTHER" id="PTHR21139">
    <property type="entry name" value="TRIOSEPHOSPHATE ISOMERASE"/>
    <property type="match status" value="1"/>
</dbReference>
<dbReference type="GO" id="GO:0019563">
    <property type="term" value="P:glycerol catabolic process"/>
    <property type="evidence" value="ECO:0007669"/>
    <property type="project" value="TreeGrafter"/>
</dbReference>
<dbReference type="CDD" id="cd00311">
    <property type="entry name" value="TIM"/>
    <property type="match status" value="1"/>
</dbReference>
<dbReference type="SUPFAM" id="SSF51351">
    <property type="entry name" value="Triosephosphate isomerase (TIM)"/>
    <property type="match status" value="1"/>
</dbReference>
<dbReference type="Proteomes" id="UP000176865">
    <property type="component" value="Unassembled WGS sequence"/>
</dbReference>
<proteinExistence type="inferred from homology"/>
<name>A0A1F5EMA0_9BACT</name>
<accession>A0A1F5EMA0</accession>
<dbReference type="InterPro" id="IPR000652">
    <property type="entry name" value="Triosephosphate_isomerase"/>
</dbReference>
<dbReference type="AlphaFoldDB" id="A0A1F5EMA0"/>
<reference evidence="4 5" key="1">
    <citation type="journal article" date="2016" name="Nat. Commun.">
        <title>Thousands of microbial genomes shed light on interconnected biogeochemical processes in an aquifer system.</title>
        <authorList>
            <person name="Anantharaman K."/>
            <person name="Brown C.T."/>
            <person name="Hug L.A."/>
            <person name="Sharon I."/>
            <person name="Castelle C.J."/>
            <person name="Probst A.J."/>
            <person name="Thomas B.C."/>
            <person name="Singh A."/>
            <person name="Wilkins M.J."/>
            <person name="Karaoz U."/>
            <person name="Brodie E.L."/>
            <person name="Williams K.H."/>
            <person name="Hubbard S.S."/>
            <person name="Banfield J.F."/>
        </authorList>
    </citation>
    <scope>NUCLEOTIDE SEQUENCE [LARGE SCALE GENOMIC DNA]</scope>
</reference>
<comment type="pathway">
    <text evidence="3">Carbohydrate degradation; glycolysis; D-glyceraldehyde 3-phosphate from glycerone phosphate: step 1/1.</text>
</comment>